<comment type="caution">
    <text evidence="2">The sequence shown here is derived from an EMBL/GenBank/DDBJ whole genome shotgun (WGS) entry which is preliminary data.</text>
</comment>
<evidence type="ECO:0000313" key="2">
    <source>
        <dbReference type="EMBL" id="MCI11089.1"/>
    </source>
</evidence>
<evidence type="ECO:0000256" key="1">
    <source>
        <dbReference type="SAM" id="MobiDB-lite"/>
    </source>
</evidence>
<protein>
    <submittedName>
        <fullName evidence="2">Uncharacterized protein</fullName>
    </submittedName>
</protein>
<name>A0A392PHX3_9FABA</name>
<feature type="non-terminal residue" evidence="2">
    <location>
        <position position="38"/>
    </location>
</feature>
<dbReference type="AlphaFoldDB" id="A0A392PHX3"/>
<dbReference type="Proteomes" id="UP000265520">
    <property type="component" value="Unassembled WGS sequence"/>
</dbReference>
<reference evidence="2 3" key="1">
    <citation type="journal article" date="2018" name="Front. Plant Sci.">
        <title>Red Clover (Trifolium pratense) and Zigzag Clover (T. medium) - A Picture of Genomic Similarities and Differences.</title>
        <authorList>
            <person name="Dluhosova J."/>
            <person name="Istvanek J."/>
            <person name="Nedelnik J."/>
            <person name="Repkova J."/>
        </authorList>
    </citation>
    <scope>NUCLEOTIDE SEQUENCE [LARGE SCALE GENOMIC DNA]</scope>
    <source>
        <strain evidence="3">cv. 10/8</strain>
        <tissue evidence="2">Leaf</tissue>
    </source>
</reference>
<dbReference type="EMBL" id="LXQA010078813">
    <property type="protein sequence ID" value="MCI11089.1"/>
    <property type="molecule type" value="Genomic_DNA"/>
</dbReference>
<accession>A0A392PHX3</accession>
<proteinExistence type="predicted"/>
<feature type="region of interest" description="Disordered" evidence="1">
    <location>
        <begin position="15"/>
        <end position="38"/>
    </location>
</feature>
<keyword evidence="3" id="KW-1185">Reference proteome</keyword>
<evidence type="ECO:0000313" key="3">
    <source>
        <dbReference type="Proteomes" id="UP000265520"/>
    </source>
</evidence>
<sequence>MVGYGRIQALKCGSAENRRDKKGNHLRPLEATVTAGHG</sequence>
<organism evidence="2 3">
    <name type="scientific">Trifolium medium</name>
    <dbReference type="NCBI Taxonomy" id="97028"/>
    <lineage>
        <taxon>Eukaryota</taxon>
        <taxon>Viridiplantae</taxon>
        <taxon>Streptophyta</taxon>
        <taxon>Embryophyta</taxon>
        <taxon>Tracheophyta</taxon>
        <taxon>Spermatophyta</taxon>
        <taxon>Magnoliopsida</taxon>
        <taxon>eudicotyledons</taxon>
        <taxon>Gunneridae</taxon>
        <taxon>Pentapetalae</taxon>
        <taxon>rosids</taxon>
        <taxon>fabids</taxon>
        <taxon>Fabales</taxon>
        <taxon>Fabaceae</taxon>
        <taxon>Papilionoideae</taxon>
        <taxon>50 kb inversion clade</taxon>
        <taxon>NPAAA clade</taxon>
        <taxon>Hologalegina</taxon>
        <taxon>IRL clade</taxon>
        <taxon>Trifolieae</taxon>
        <taxon>Trifolium</taxon>
    </lineage>
</organism>